<reference evidence="2" key="1">
    <citation type="journal article" date="2021" name="Nat. Commun.">
        <title>Genetic determinants of endophytism in the Arabidopsis root mycobiome.</title>
        <authorList>
            <person name="Mesny F."/>
            <person name="Miyauchi S."/>
            <person name="Thiergart T."/>
            <person name="Pickel B."/>
            <person name="Atanasova L."/>
            <person name="Karlsson M."/>
            <person name="Huettel B."/>
            <person name="Barry K.W."/>
            <person name="Haridas S."/>
            <person name="Chen C."/>
            <person name="Bauer D."/>
            <person name="Andreopoulos W."/>
            <person name="Pangilinan J."/>
            <person name="LaButti K."/>
            <person name="Riley R."/>
            <person name="Lipzen A."/>
            <person name="Clum A."/>
            <person name="Drula E."/>
            <person name="Henrissat B."/>
            <person name="Kohler A."/>
            <person name="Grigoriev I.V."/>
            <person name="Martin F.M."/>
            <person name="Hacquard S."/>
        </authorList>
    </citation>
    <scope>NUCLEOTIDE SEQUENCE</scope>
    <source>
        <strain evidence="2">MPI-CAGE-CH-0230</strain>
    </source>
</reference>
<dbReference type="Pfam" id="PF25907">
    <property type="entry name" value="DUF7962"/>
    <property type="match status" value="1"/>
</dbReference>
<organism evidence="2 3">
    <name type="scientific">Microdochium trichocladiopsis</name>
    <dbReference type="NCBI Taxonomy" id="1682393"/>
    <lineage>
        <taxon>Eukaryota</taxon>
        <taxon>Fungi</taxon>
        <taxon>Dikarya</taxon>
        <taxon>Ascomycota</taxon>
        <taxon>Pezizomycotina</taxon>
        <taxon>Sordariomycetes</taxon>
        <taxon>Xylariomycetidae</taxon>
        <taxon>Xylariales</taxon>
        <taxon>Microdochiaceae</taxon>
        <taxon>Microdochium</taxon>
    </lineage>
</organism>
<name>A0A9P8Y111_9PEZI</name>
<keyword evidence="3" id="KW-1185">Reference proteome</keyword>
<dbReference type="Proteomes" id="UP000756346">
    <property type="component" value="Unassembled WGS sequence"/>
</dbReference>
<sequence length="351" mass="38291">MAVQDLPIVLYTYDGSPYGRRLVWYLNLRKIPFKTCHQPPILPRPDLQLLGLSYRRIPLLAIGRDVYLDTRLIIAKLEQLYPTRSGQEQQQYPGISPQTPEHRALQQLLSRHVNESPGALFGRAAQLMPADSPALRNEHFVRDRNQLVTGKPDGKAFSPASLAAARPAALVEIARFVELLEGTLLADGRDWVFGGQGPSLGDIEAVFVLHWLTTMPGALPAEVVGAGRYPKTFAWIARFDQFVKKSAAKPDVVKGQEAASIVLGAEYAEEPSGGVQRDDPVIAAAGFQPGDVVTMWPVDQAPVNKDSGTLVKMDGVEVVIEVLSKDGKAVRVHAPRHGFKVVKGSQAGAKM</sequence>
<dbReference type="InterPro" id="IPR036282">
    <property type="entry name" value="Glutathione-S-Trfase_C_sf"/>
</dbReference>
<dbReference type="SUPFAM" id="SSF52833">
    <property type="entry name" value="Thioredoxin-like"/>
    <property type="match status" value="1"/>
</dbReference>
<dbReference type="InterPro" id="IPR058268">
    <property type="entry name" value="DUF7962"/>
</dbReference>
<dbReference type="InterPro" id="IPR036249">
    <property type="entry name" value="Thioredoxin-like_sf"/>
</dbReference>
<proteinExistence type="predicted"/>
<dbReference type="AlphaFoldDB" id="A0A9P8Y111"/>
<protein>
    <recommendedName>
        <fullName evidence="1">GST C-terminal domain-containing protein</fullName>
    </recommendedName>
</protein>
<feature type="domain" description="GST C-terminal" evidence="1">
    <location>
        <begin position="99"/>
        <end position="261"/>
    </location>
</feature>
<dbReference type="PROSITE" id="PS50405">
    <property type="entry name" value="GST_CTER"/>
    <property type="match status" value="1"/>
</dbReference>
<evidence type="ECO:0000259" key="1">
    <source>
        <dbReference type="PROSITE" id="PS50405"/>
    </source>
</evidence>
<evidence type="ECO:0000313" key="3">
    <source>
        <dbReference type="Proteomes" id="UP000756346"/>
    </source>
</evidence>
<dbReference type="EMBL" id="JAGTJQ010000008">
    <property type="protein sequence ID" value="KAH7026071.1"/>
    <property type="molecule type" value="Genomic_DNA"/>
</dbReference>
<dbReference type="SUPFAM" id="SSF47616">
    <property type="entry name" value="GST C-terminal domain-like"/>
    <property type="match status" value="1"/>
</dbReference>
<gene>
    <name evidence="2" type="ORF">B0I36DRAFT_329819</name>
</gene>
<dbReference type="Pfam" id="PF13417">
    <property type="entry name" value="GST_N_3"/>
    <property type="match status" value="1"/>
</dbReference>
<dbReference type="InterPro" id="IPR004045">
    <property type="entry name" value="Glutathione_S-Trfase_N"/>
</dbReference>
<dbReference type="Gene3D" id="3.40.30.110">
    <property type="match status" value="2"/>
</dbReference>
<dbReference type="InterPro" id="IPR010987">
    <property type="entry name" value="Glutathione-S-Trfase_C-like"/>
</dbReference>
<dbReference type="OrthoDB" id="202840at2759"/>
<accession>A0A9P8Y111</accession>
<dbReference type="CDD" id="cd00570">
    <property type="entry name" value="GST_N_family"/>
    <property type="match status" value="1"/>
</dbReference>
<dbReference type="RefSeq" id="XP_046009288.1">
    <property type="nucleotide sequence ID" value="XM_046154756.1"/>
</dbReference>
<evidence type="ECO:0000313" key="2">
    <source>
        <dbReference type="EMBL" id="KAH7026071.1"/>
    </source>
</evidence>
<comment type="caution">
    <text evidence="2">The sequence shown here is derived from an EMBL/GenBank/DDBJ whole genome shotgun (WGS) entry which is preliminary data.</text>
</comment>
<dbReference type="GeneID" id="70184302"/>